<feature type="transmembrane region" description="Helical" evidence="8">
    <location>
        <begin position="336"/>
        <end position="356"/>
    </location>
</feature>
<feature type="transmembrane region" description="Helical" evidence="8">
    <location>
        <begin position="191"/>
        <end position="208"/>
    </location>
</feature>
<comment type="subcellular location">
    <subcellularLocation>
        <location evidence="1">Cell membrane</location>
        <topology evidence="1">Multi-pass membrane protein</topology>
    </subcellularLocation>
</comment>
<dbReference type="EC" id="2.3.1.-" evidence="10"/>
<feature type="transmembrane region" description="Helical" evidence="8">
    <location>
        <begin position="160"/>
        <end position="179"/>
    </location>
</feature>
<evidence type="ECO:0000313" key="11">
    <source>
        <dbReference type="Proteomes" id="UP001493487"/>
    </source>
</evidence>
<dbReference type="Proteomes" id="UP001493487">
    <property type="component" value="Unassembled WGS sequence"/>
</dbReference>
<evidence type="ECO:0000256" key="3">
    <source>
        <dbReference type="ARBA" id="ARBA00022475"/>
    </source>
</evidence>
<evidence type="ECO:0000256" key="7">
    <source>
        <dbReference type="SAM" id="MobiDB-lite"/>
    </source>
</evidence>
<keyword evidence="3" id="KW-1003">Cell membrane</keyword>
<feature type="transmembrane region" description="Helical" evidence="8">
    <location>
        <begin position="135"/>
        <end position="155"/>
    </location>
</feature>
<dbReference type="EMBL" id="JASKHM010000003">
    <property type="protein sequence ID" value="MEQ4482026.1"/>
    <property type="molecule type" value="Genomic_DNA"/>
</dbReference>
<evidence type="ECO:0000256" key="1">
    <source>
        <dbReference type="ARBA" id="ARBA00004651"/>
    </source>
</evidence>
<reference evidence="10 11" key="1">
    <citation type="journal article" date="2023" name="Genome Announc.">
        <title>Pan-Genome Analyses of the Genus Cohnella and Proposal of the Novel Species Cohnella silvisoli sp. nov., Isolated from Forest Soil.</title>
        <authorList>
            <person name="Wang C."/>
            <person name="Mao L."/>
            <person name="Bao G."/>
            <person name="Zhu H."/>
        </authorList>
    </citation>
    <scope>NUCLEOTIDE SEQUENCE [LARGE SCALE GENOMIC DNA]</scope>
    <source>
        <strain evidence="10 11">NL03-T5-1</strain>
    </source>
</reference>
<evidence type="ECO:0000256" key="5">
    <source>
        <dbReference type="ARBA" id="ARBA00022989"/>
    </source>
</evidence>
<dbReference type="GO" id="GO:0016746">
    <property type="term" value="F:acyltransferase activity"/>
    <property type="evidence" value="ECO:0007669"/>
    <property type="project" value="UniProtKB-KW"/>
</dbReference>
<keyword evidence="10" id="KW-0808">Transferase</keyword>
<dbReference type="Pfam" id="PF01757">
    <property type="entry name" value="Acyl_transf_3"/>
    <property type="match status" value="1"/>
</dbReference>
<keyword evidence="6 8" id="KW-0472">Membrane</keyword>
<keyword evidence="10" id="KW-0012">Acyltransferase</keyword>
<dbReference type="InterPro" id="IPR002656">
    <property type="entry name" value="Acyl_transf_3_dom"/>
</dbReference>
<keyword evidence="5 8" id="KW-1133">Transmembrane helix</keyword>
<organism evidence="10 11">
    <name type="scientific">Cohnella silvisoli</name>
    <dbReference type="NCBI Taxonomy" id="2873699"/>
    <lineage>
        <taxon>Bacteria</taxon>
        <taxon>Bacillati</taxon>
        <taxon>Bacillota</taxon>
        <taxon>Bacilli</taxon>
        <taxon>Bacillales</taxon>
        <taxon>Paenibacillaceae</taxon>
        <taxon>Cohnella</taxon>
    </lineage>
</organism>
<evidence type="ECO:0000256" key="8">
    <source>
        <dbReference type="SAM" id="Phobius"/>
    </source>
</evidence>
<comment type="caution">
    <text evidence="10">The sequence shown here is derived from an EMBL/GenBank/DDBJ whole genome shotgun (WGS) entry which is preliminary data.</text>
</comment>
<feature type="transmembrane region" description="Helical" evidence="8">
    <location>
        <begin position="44"/>
        <end position="67"/>
    </location>
</feature>
<keyword evidence="11" id="KW-1185">Reference proteome</keyword>
<sequence>MERRAKLLELDLFRAICILSVILIHATSFATVKMTENNLYGVYNFLNIFSKFGVTSFIFLSGFVFFYNYYPQPLTAAKFKTFYRNRLLYILVPYFLFSAFYFLLRWYQNKKPWDLSDLLPSFGGDLLTGQAYTHLYFIFITIQFYLLFPIVLLLFQRFKWLAASAVILGIVVQWAFFLLNREYWQVPIRGSWSLTYFGHYFLGAWLGIHYDRIKSWLIIAKENITRSKIILWIIMWGLCLSSGFIYVSMFYRAKIYGTRFTNLQYDGLWDIFTLLFPFLLLQVCFLLGKRIQTTWWVGRLNHLGVVSFGVFLIHPLVLLVYRKFPVNGGSPWIHHLWYAGGFFCALFISWIIVTVMSRMSWSWLLFGNVSSQLKGPTQPQRTVEAPPSTPSSSA</sequence>
<evidence type="ECO:0000256" key="4">
    <source>
        <dbReference type="ARBA" id="ARBA00022692"/>
    </source>
</evidence>
<evidence type="ECO:0000256" key="6">
    <source>
        <dbReference type="ARBA" id="ARBA00023136"/>
    </source>
</evidence>
<accession>A0ABV1KPT3</accession>
<comment type="similarity">
    <text evidence="2">Belongs to the acyltransferase 3 family.</text>
</comment>
<dbReference type="RefSeq" id="WP_232185299.1">
    <property type="nucleotide sequence ID" value="NZ_JAIOAP010000004.1"/>
</dbReference>
<keyword evidence="4 8" id="KW-0812">Transmembrane</keyword>
<evidence type="ECO:0000256" key="2">
    <source>
        <dbReference type="ARBA" id="ARBA00007400"/>
    </source>
</evidence>
<gene>
    <name evidence="10" type="ORF">QJS35_06425</name>
</gene>
<feature type="transmembrane region" description="Helical" evidence="8">
    <location>
        <begin position="271"/>
        <end position="288"/>
    </location>
</feature>
<evidence type="ECO:0000313" key="10">
    <source>
        <dbReference type="EMBL" id="MEQ4482026.1"/>
    </source>
</evidence>
<protein>
    <submittedName>
        <fullName evidence="10">Acyltransferase</fullName>
        <ecNumber evidence="10">2.3.1.-</ecNumber>
    </submittedName>
</protein>
<feature type="domain" description="Acyltransferase 3" evidence="9">
    <location>
        <begin position="9"/>
        <end position="353"/>
    </location>
</feature>
<feature type="region of interest" description="Disordered" evidence="7">
    <location>
        <begin position="374"/>
        <end position="394"/>
    </location>
</feature>
<proteinExistence type="inferred from homology"/>
<evidence type="ECO:0000259" key="9">
    <source>
        <dbReference type="Pfam" id="PF01757"/>
    </source>
</evidence>
<dbReference type="PANTHER" id="PTHR40074:SF2">
    <property type="entry name" value="O-ACETYLTRANSFERASE WECH"/>
    <property type="match status" value="1"/>
</dbReference>
<name>A0ABV1KPT3_9BACL</name>
<feature type="transmembrane region" description="Helical" evidence="8">
    <location>
        <begin position="12"/>
        <end position="32"/>
    </location>
</feature>
<feature type="transmembrane region" description="Helical" evidence="8">
    <location>
        <begin position="300"/>
        <end position="321"/>
    </location>
</feature>
<feature type="transmembrane region" description="Helical" evidence="8">
    <location>
        <begin position="229"/>
        <end position="251"/>
    </location>
</feature>
<feature type="transmembrane region" description="Helical" evidence="8">
    <location>
        <begin position="87"/>
        <end position="107"/>
    </location>
</feature>
<dbReference type="PANTHER" id="PTHR40074">
    <property type="entry name" value="O-ACETYLTRANSFERASE WECH"/>
    <property type="match status" value="1"/>
</dbReference>